<comment type="similarity">
    <text evidence="2 5">Belongs to the cyclophilin-type PPIase family.</text>
</comment>
<evidence type="ECO:0000313" key="7">
    <source>
        <dbReference type="EMBL" id="EEH56840.1"/>
    </source>
</evidence>
<name>C1MSU5_MICPC</name>
<evidence type="ECO:0000256" key="4">
    <source>
        <dbReference type="ARBA" id="ARBA00023235"/>
    </source>
</evidence>
<evidence type="ECO:0000313" key="8">
    <source>
        <dbReference type="Proteomes" id="UP000001876"/>
    </source>
</evidence>
<gene>
    <name evidence="7" type="ORF">MICPUCDRAFT_17355</name>
</gene>
<dbReference type="Proteomes" id="UP000001876">
    <property type="component" value="Unassembled WGS sequence"/>
</dbReference>
<sequence>QHVGRVEIELFTRTFPITCENFRALCTGEKGCGVSGKPLHYKGAKMHRIIPGFMSQGGDTTAGDGTGGECIYGKRCFDDEWGGAAGDAYVRHSRPGLLSMANAGKNTNGSQFFITHAKTKWLDGKHVVFGQVLSGYEHVKWCEMNCGTFTGEPLYNVVIADCGEVTRGKNA</sequence>
<evidence type="ECO:0000259" key="6">
    <source>
        <dbReference type="PROSITE" id="PS50072"/>
    </source>
</evidence>
<keyword evidence="8" id="KW-1185">Reference proteome</keyword>
<dbReference type="OMA" id="TAPKTCE"/>
<dbReference type="GO" id="GO:0003755">
    <property type="term" value="F:peptidyl-prolyl cis-trans isomerase activity"/>
    <property type="evidence" value="ECO:0007669"/>
    <property type="project" value="UniProtKB-UniRule"/>
</dbReference>
<dbReference type="GeneID" id="9683862"/>
<feature type="domain" description="PPIase cyclophilin-type" evidence="6">
    <location>
        <begin position="1"/>
        <end position="164"/>
    </location>
</feature>
<accession>C1MSU5</accession>
<proteinExistence type="inferred from homology"/>
<dbReference type="RefSeq" id="XP_003058385.1">
    <property type="nucleotide sequence ID" value="XM_003058339.1"/>
</dbReference>
<dbReference type="InterPro" id="IPR029000">
    <property type="entry name" value="Cyclophilin-like_dom_sf"/>
</dbReference>
<dbReference type="Gene3D" id="2.40.100.10">
    <property type="entry name" value="Cyclophilin-like"/>
    <property type="match status" value="1"/>
</dbReference>
<protein>
    <recommendedName>
        <fullName evidence="5">Peptidyl-prolyl cis-trans isomerase</fullName>
        <shortName evidence="5">PPIase</shortName>
        <ecNumber evidence="5">5.2.1.8</ecNumber>
    </recommendedName>
</protein>
<dbReference type="InterPro" id="IPR002130">
    <property type="entry name" value="Cyclophilin-type_PPIase_dom"/>
</dbReference>
<dbReference type="SUPFAM" id="SSF50891">
    <property type="entry name" value="Cyclophilin-like"/>
    <property type="match status" value="1"/>
</dbReference>
<dbReference type="PROSITE" id="PS50072">
    <property type="entry name" value="CSA_PPIASE_2"/>
    <property type="match status" value="1"/>
</dbReference>
<dbReference type="eggNOG" id="KOG0865">
    <property type="taxonomic scope" value="Eukaryota"/>
</dbReference>
<comment type="function">
    <text evidence="5">PPIases accelerate the folding of proteins. It catalyzes the cis-trans isomerization of proline imidic peptide bonds in oligopeptides.</text>
</comment>
<evidence type="ECO:0000256" key="3">
    <source>
        <dbReference type="ARBA" id="ARBA00023110"/>
    </source>
</evidence>
<dbReference type="PANTHER" id="PTHR11071">
    <property type="entry name" value="PEPTIDYL-PROLYL CIS-TRANS ISOMERASE"/>
    <property type="match status" value="1"/>
</dbReference>
<dbReference type="Pfam" id="PF00160">
    <property type="entry name" value="Pro_isomerase"/>
    <property type="match status" value="1"/>
</dbReference>
<dbReference type="GO" id="GO:0016018">
    <property type="term" value="F:cyclosporin A binding"/>
    <property type="evidence" value="ECO:0007669"/>
    <property type="project" value="TreeGrafter"/>
</dbReference>
<evidence type="ECO:0000256" key="2">
    <source>
        <dbReference type="ARBA" id="ARBA00007365"/>
    </source>
</evidence>
<dbReference type="PIRSF" id="PIRSF001467">
    <property type="entry name" value="Peptidylpro_ismrse"/>
    <property type="match status" value="1"/>
</dbReference>
<dbReference type="GO" id="GO:0006457">
    <property type="term" value="P:protein folding"/>
    <property type="evidence" value="ECO:0007669"/>
    <property type="project" value="TreeGrafter"/>
</dbReference>
<evidence type="ECO:0000256" key="5">
    <source>
        <dbReference type="RuleBase" id="RU363019"/>
    </source>
</evidence>
<dbReference type="FunFam" id="2.40.100.10:FF:000025">
    <property type="entry name" value="Peptidyl-prolyl cis-trans isomerase CYP19-2"/>
    <property type="match status" value="1"/>
</dbReference>
<dbReference type="OrthoDB" id="193499at2759"/>
<dbReference type="AlphaFoldDB" id="C1MSU5"/>
<dbReference type="EMBL" id="GG663739">
    <property type="protein sequence ID" value="EEH56840.1"/>
    <property type="molecule type" value="Genomic_DNA"/>
</dbReference>
<dbReference type="EC" id="5.2.1.8" evidence="5"/>
<evidence type="ECO:0000256" key="1">
    <source>
        <dbReference type="ARBA" id="ARBA00000971"/>
    </source>
</evidence>
<keyword evidence="3 5" id="KW-0697">Rotamase</keyword>
<dbReference type="STRING" id="564608.C1MSU5"/>
<organism evidence="8">
    <name type="scientific">Micromonas pusilla (strain CCMP1545)</name>
    <name type="common">Picoplanktonic green alga</name>
    <dbReference type="NCBI Taxonomy" id="564608"/>
    <lineage>
        <taxon>Eukaryota</taxon>
        <taxon>Viridiplantae</taxon>
        <taxon>Chlorophyta</taxon>
        <taxon>Mamiellophyceae</taxon>
        <taxon>Mamiellales</taxon>
        <taxon>Mamiellaceae</taxon>
        <taxon>Micromonas</taxon>
    </lineage>
</organism>
<feature type="non-terminal residue" evidence="7">
    <location>
        <position position="1"/>
    </location>
</feature>
<reference evidence="7 8" key="1">
    <citation type="journal article" date="2009" name="Science">
        <title>Green evolution and dynamic adaptations revealed by genomes of the marine picoeukaryotes Micromonas.</title>
        <authorList>
            <person name="Worden A.Z."/>
            <person name="Lee J.H."/>
            <person name="Mock T."/>
            <person name="Rouze P."/>
            <person name="Simmons M.P."/>
            <person name="Aerts A.L."/>
            <person name="Allen A.E."/>
            <person name="Cuvelier M.L."/>
            <person name="Derelle E."/>
            <person name="Everett M.V."/>
            <person name="Foulon E."/>
            <person name="Grimwood J."/>
            <person name="Gundlach H."/>
            <person name="Henrissat B."/>
            <person name="Napoli C."/>
            <person name="McDonald S.M."/>
            <person name="Parker M.S."/>
            <person name="Rombauts S."/>
            <person name="Salamov A."/>
            <person name="Von Dassow P."/>
            <person name="Badger J.H."/>
            <person name="Coutinho P.M."/>
            <person name="Demir E."/>
            <person name="Dubchak I."/>
            <person name="Gentemann C."/>
            <person name="Eikrem W."/>
            <person name="Gready J.E."/>
            <person name="John U."/>
            <person name="Lanier W."/>
            <person name="Lindquist E.A."/>
            <person name="Lucas S."/>
            <person name="Mayer K.F."/>
            <person name="Moreau H."/>
            <person name="Not F."/>
            <person name="Otillar R."/>
            <person name="Panaud O."/>
            <person name="Pangilinan J."/>
            <person name="Paulsen I."/>
            <person name="Piegu B."/>
            <person name="Poliakov A."/>
            <person name="Robbens S."/>
            <person name="Schmutz J."/>
            <person name="Toulza E."/>
            <person name="Wyss T."/>
            <person name="Zelensky A."/>
            <person name="Zhou K."/>
            <person name="Armbrust E.V."/>
            <person name="Bhattacharya D."/>
            <person name="Goodenough U.W."/>
            <person name="Van de Peer Y."/>
            <person name="Grigoriev I.V."/>
        </authorList>
    </citation>
    <scope>NUCLEOTIDE SEQUENCE [LARGE SCALE GENOMIC DNA]</scope>
    <source>
        <strain evidence="7 8">CCMP1545</strain>
    </source>
</reference>
<dbReference type="KEGG" id="mpp:MICPUCDRAFT_17355"/>
<comment type="catalytic activity">
    <reaction evidence="1 5">
        <text>[protein]-peptidylproline (omega=180) = [protein]-peptidylproline (omega=0)</text>
        <dbReference type="Rhea" id="RHEA:16237"/>
        <dbReference type="Rhea" id="RHEA-COMP:10747"/>
        <dbReference type="Rhea" id="RHEA-COMP:10748"/>
        <dbReference type="ChEBI" id="CHEBI:83833"/>
        <dbReference type="ChEBI" id="CHEBI:83834"/>
        <dbReference type="EC" id="5.2.1.8"/>
    </reaction>
</comment>
<dbReference type="InterPro" id="IPR024936">
    <property type="entry name" value="Cyclophilin-type_PPIase"/>
</dbReference>
<dbReference type="PRINTS" id="PR00153">
    <property type="entry name" value="CSAPPISMRASE"/>
</dbReference>
<dbReference type="PANTHER" id="PTHR11071:SF561">
    <property type="entry name" value="PEPTIDYL-PROLYL CIS-TRANS ISOMERASE D-RELATED"/>
    <property type="match status" value="1"/>
</dbReference>
<dbReference type="GO" id="GO:0005737">
    <property type="term" value="C:cytoplasm"/>
    <property type="evidence" value="ECO:0007669"/>
    <property type="project" value="TreeGrafter"/>
</dbReference>
<keyword evidence="4 5" id="KW-0413">Isomerase</keyword>